<dbReference type="RefSeq" id="WP_090166411.1">
    <property type="nucleotide sequence ID" value="NZ_FOFB01000005.1"/>
</dbReference>
<dbReference type="GO" id="GO:0032259">
    <property type="term" value="P:methylation"/>
    <property type="evidence" value="ECO:0007669"/>
    <property type="project" value="UniProtKB-UniRule"/>
</dbReference>
<dbReference type="Proteomes" id="UP000199021">
    <property type="component" value="Unassembled WGS sequence"/>
</dbReference>
<keyword evidence="7" id="KW-1185">Reference proteome</keyword>
<dbReference type="AlphaFoldDB" id="A0A1H9D209"/>
<dbReference type="InterPro" id="IPR025774">
    <property type="entry name" value="PiNMT-like"/>
</dbReference>
<dbReference type="InterPro" id="IPR013216">
    <property type="entry name" value="Methyltransf_11"/>
</dbReference>
<protein>
    <submittedName>
        <fullName evidence="6">Tocopherol O-methyltransferase</fullName>
    </submittedName>
</protein>
<evidence type="ECO:0000256" key="4">
    <source>
        <dbReference type="PROSITE-ProRule" id="PRU00914"/>
    </source>
</evidence>
<organism evidence="6 7">
    <name type="scientific">Neolewinella agarilytica</name>
    <dbReference type="NCBI Taxonomy" id="478744"/>
    <lineage>
        <taxon>Bacteria</taxon>
        <taxon>Pseudomonadati</taxon>
        <taxon>Bacteroidota</taxon>
        <taxon>Saprospiria</taxon>
        <taxon>Saprospirales</taxon>
        <taxon>Lewinellaceae</taxon>
        <taxon>Neolewinella</taxon>
    </lineage>
</organism>
<keyword evidence="1 4" id="KW-0489">Methyltransferase</keyword>
<dbReference type="STRING" id="478744.SAMN05444359_105113"/>
<dbReference type="InterPro" id="IPR050447">
    <property type="entry name" value="Erg6_SMT_methyltransf"/>
</dbReference>
<dbReference type="CDD" id="cd02440">
    <property type="entry name" value="AdoMet_MTases"/>
    <property type="match status" value="1"/>
</dbReference>
<feature type="region of interest" description="SAM motif I" evidence="4">
    <location>
        <begin position="66"/>
        <end position="75"/>
    </location>
</feature>
<dbReference type="PROSITE" id="PS51581">
    <property type="entry name" value="SAM_GTMT"/>
    <property type="match status" value="1"/>
</dbReference>
<dbReference type="OrthoDB" id="9770553at2"/>
<comment type="caution">
    <text evidence="4">Lacks conserved residue(s) required for the propagation of feature annotation.</text>
</comment>
<gene>
    <name evidence="6" type="ORF">SAMN05444359_105113</name>
</gene>
<keyword evidence="3 4" id="KW-0949">S-adenosyl-L-methionine</keyword>
<evidence type="ECO:0000256" key="3">
    <source>
        <dbReference type="ARBA" id="ARBA00022691"/>
    </source>
</evidence>
<dbReference type="PANTHER" id="PTHR44068">
    <property type="entry name" value="ZGC:194242"/>
    <property type="match status" value="1"/>
</dbReference>
<dbReference type="SUPFAM" id="SSF53335">
    <property type="entry name" value="S-adenosyl-L-methionine-dependent methyltransferases"/>
    <property type="match status" value="1"/>
</dbReference>
<accession>A0A1H9D209</accession>
<dbReference type="PANTHER" id="PTHR44068:SF11">
    <property type="entry name" value="GERANYL DIPHOSPHATE 2-C-METHYLTRANSFERASE"/>
    <property type="match status" value="1"/>
</dbReference>
<dbReference type="InParanoid" id="A0A1H9D209"/>
<feature type="region of interest" description="SAM motif III" evidence="4">
    <location>
        <begin position="158"/>
        <end position="167"/>
    </location>
</feature>
<comment type="similarity">
    <text evidence="4">Belongs to the class I-like SAM-binding methyltransferase superfamily. gTMT family.</text>
</comment>
<sequence>MSTLNTRIKDFYDASTPLWLNTWGEQMHHGYYGADGQLEVEHKQAQIDMIEELLSWGQAPEKVRSFLDSGCGVGGSSRYLALRYPEAKGLGVTLSPVQAANGQRYNLEAGVGDRLEIRAQDVYSLDPDEDGPFDIIWSMESAEHMADKQALMKLFFKMLRPGGQLLMATWCHREEPPALSGEDQRVLQNICDLYHLPPLVSIPVLAEAARVVGFKDTMTEDWSKAVEPFWGAVIRSGLDPRNWPGLIRAGKSTIKGAWAMKYMKEGFRTGAIRYGVLRATKPMR</sequence>
<feature type="domain" description="Methyltransferase type 11" evidence="5">
    <location>
        <begin position="67"/>
        <end position="166"/>
    </location>
</feature>
<evidence type="ECO:0000256" key="1">
    <source>
        <dbReference type="ARBA" id="ARBA00022603"/>
    </source>
</evidence>
<dbReference type="EMBL" id="FOFB01000005">
    <property type="protein sequence ID" value="SEQ07495.1"/>
    <property type="molecule type" value="Genomic_DNA"/>
</dbReference>
<evidence type="ECO:0000259" key="5">
    <source>
        <dbReference type="Pfam" id="PF08241"/>
    </source>
</evidence>
<keyword evidence="2 4" id="KW-0808">Transferase</keyword>
<proteinExistence type="inferred from homology"/>
<reference evidence="7" key="1">
    <citation type="submission" date="2016-10" db="EMBL/GenBank/DDBJ databases">
        <authorList>
            <person name="Varghese N."/>
            <person name="Submissions S."/>
        </authorList>
    </citation>
    <scope>NUCLEOTIDE SEQUENCE [LARGE SCALE GENOMIC DNA]</scope>
    <source>
        <strain evidence="7">DSM 24740</strain>
    </source>
</reference>
<dbReference type="InterPro" id="IPR029063">
    <property type="entry name" value="SAM-dependent_MTases_sf"/>
</dbReference>
<dbReference type="Gene3D" id="3.40.50.150">
    <property type="entry name" value="Vaccinia Virus protein VP39"/>
    <property type="match status" value="1"/>
</dbReference>
<dbReference type="Pfam" id="PF08241">
    <property type="entry name" value="Methyltransf_11"/>
    <property type="match status" value="1"/>
</dbReference>
<evidence type="ECO:0000313" key="7">
    <source>
        <dbReference type="Proteomes" id="UP000199021"/>
    </source>
</evidence>
<dbReference type="GO" id="GO:0008757">
    <property type="term" value="F:S-adenosylmethionine-dependent methyltransferase activity"/>
    <property type="evidence" value="ECO:0007669"/>
    <property type="project" value="InterPro"/>
</dbReference>
<name>A0A1H9D209_9BACT</name>
<evidence type="ECO:0000313" key="6">
    <source>
        <dbReference type="EMBL" id="SEQ07495.1"/>
    </source>
</evidence>
<evidence type="ECO:0000256" key="2">
    <source>
        <dbReference type="ARBA" id="ARBA00022679"/>
    </source>
</evidence>